<evidence type="ECO:0000256" key="1">
    <source>
        <dbReference type="SAM" id="MobiDB-lite"/>
    </source>
</evidence>
<proteinExistence type="predicted"/>
<evidence type="ECO:0000313" key="2">
    <source>
        <dbReference type="EMBL" id="GFH30107.1"/>
    </source>
</evidence>
<name>A0A6A0AE22_HAELA</name>
<protein>
    <submittedName>
        <fullName evidence="2">Uncharacterized protein</fullName>
    </submittedName>
</protein>
<feature type="compositionally biased region" description="Basic and acidic residues" evidence="1">
    <location>
        <begin position="79"/>
        <end position="90"/>
    </location>
</feature>
<dbReference type="EMBL" id="BLLF01004707">
    <property type="protein sequence ID" value="GFH30107.1"/>
    <property type="molecule type" value="Genomic_DNA"/>
</dbReference>
<feature type="compositionally biased region" description="Basic and acidic residues" evidence="1">
    <location>
        <begin position="438"/>
        <end position="448"/>
    </location>
</feature>
<organism evidence="2 3">
    <name type="scientific">Haematococcus lacustris</name>
    <name type="common">Green alga</name>
    <name type="synonym">Haematococcus pluvialis</name>
    <dbReference type="NCBI Taxonomy" id="44745"/>
    <lineage>
        <taxon>Eukaryota</taxon>
        <taxon>Viridiplantae</taxon>
        <taxon>Chlorophyta</taxon>
        <taxon>core chlorophytes</taxon>
        <taxon>Chlorophyceae</taxon>
        <taxon>CS clade</taxon>
        <taxon>Chlamydomonadales</taxon>
        <taxon>Haematococcaceae</taxon>
        <taxon>Haematococcus</taxon>
    </lineage>
</organism>
<feature type="region of interest" description="Disordered" evidence="1">
    <location>
        <begin position="1"/>
        <end position="21"/>
    </location>
</feature>
<reference evidence="2 3" key="1">
    <citation type="submission" date="2020-02" db="EMBL/GenBank/DDBJ databases">
        <title>Draft genome sequence of Haematococcus lacustris strain NIES-144.</title>
        <authorList>
            <person name="Morimoto D."/>
            <person name="Nakagawa S."/>
            <person name="Yoshida T."/>
            <person name="Sawayama S."/>
        </authorList>
    </citation>
    <scope>NUCLEOTIDE SEQUENCE [LARGE SCALE GENOMIC DNA]</scope>
    <source>
        <strain evidence="2 3">NIES-144</strain>
    </source>
</reference>
<gene>
    <name evidence="2" type="ORF">HaLaN_28892</name>
</gene>
<dbReference type="AlphaFoldDB" id="A0A6A0AE22"/>
<dbReference type="Proteomes" id="UP000485058">
    <property type="component" value="Unassembled WGS sequence"/>
</dbReference>
<keyword evidence="3" id="KW-1185">Reference proteome</keyword>
<feature type="compositionally biased region" description="Polar residues" evidence="1">
    <location>
        <begin position="514"/>
        <end position="526"/>
    </location>
</feature>
<feature type="region of interest" description="Disordered" evidence="1">
    <location>
        <begin position="109"/>
        <end position="215"/>
    </location>
</feature>
<feature type="region of interest" description="Disordered" evidence="1">
    <location>
        <begin position="504"/>
        <end position="574"/>
    </location>
</feature>
<feature type="region of interest" description="Disordered" evidence="1">
    <location>
        <begin position="62"/>
        <end position="91"/>
    </location>
</feature>
<sequence>MGPRGEGEPSTPLPNTGSGGQGVALHLLDPLCVCPSPKLQGGQPWLLTGWLCGAAGCTPPQPPGVSSLRPGSGSGQEGSARDERSERERPLLLGRIPYQLLVESSAAAGHLPAPRSASRGQRGAGWYGPAAGPPARRQPELEGTNSRWPTAAPSAPQCFKLHPETVGSAGQAASRTTRPRRECSNRRHSLPDYGVAGTSGRLEPTTPTTSAAHLSGGGAHPVGGPCQQSGLDFIQARCLNMELGEEAVKEMVAWLFGTPQGVTSVGHLGRPLKNSQAASATPRVWRCALHRLLHCAASTIAPCATEALLAQVLLDTLPVIVQCYQSLSPSRQRLPQFIADVAHLSSTVHCLTQPFTLPLPHNNSARHILSSITEVEIPFQLPLAAVQQLSTTVRQLCLHAGLLQLPADEMGLLVASAAGLQAGAACSSLHLLQPGPMPHHDNLRHPDQDSGVGIPPPFTRPSSATTRVGRQEDSPRSMASSATELSMPCSQPINAMQRPISSVRPALSCGGMPRSSTHNDPGTNTNGERRPLPPLRRGSWVQALRNMPPPPSPYCSPQDARGKEPHGYLTEGDPKASLLVGSHGLPGSVPFSSGPLATDHLPIVVQQPWAQADHAIHLEDVWRCPRGLWAGPSRTLATCQVSDSMALQHSDNPPWSWLTSSIAQQLAGQPLGPKRYFNPLAHMDCTNILVSGVVSAMWRNVLSTLARNARPCEVLHAIYKRSELHEEVTGLPMDDQERNDRGALRAIASYAMLRH</sequence>
<comment type="caution">
    <text evidence="2">The sequence shown here is derived from an EMBL/GenBank/DDBJ whole genome shotgun (WGS) entry which is preliminary data.</text>
</comment>
<feature type="region of interest" description="Disordered" evidence="1">
    <location>
        <begin position="435"/>
        <end position="485"/>
    </location>
</feature>
<accession>A0A6A0AE22</accession>
<evidence type="ECO:0000313" key="3">
    <source>
        <dbReference type="Proteomes" id="UP000485058"/>
    </source>
</evidence>